<name>A0A4Y7J515_PAPSO</name>
<proteinExistence type="predicted"/>
<sequence length="58" mass="6421">MAKSIEILYMKLLLPTDQENQLRISQGFLSTSICLVPGKDVALVPREDVAAWSSSNKD</sequence>
<dbReference type="Proteomes" id="UP000316621">
    <property type="component" value="Chromosome 3"/>
</dbReference>
<dbReference type="AlphaFoldDB" id="A0A4Y7J515"/>
<evidence type="ECO:0000313" key="2">
    <source>
        <dbReference type="Proteomes" id="UP000316621"/>
    </source>
</evidence>
<keyword evidence="2" id="KW-1185">Reference proteome</keyword>
<accession>A0A4Y7J515</accession>
<gene>
    <name evidence="1" type="ORF">C5167_013671</name>
</gene>
<reference evidence="1 2" key="1">
    <citation type="journal article" date="2018" name="Science">
        <title>The opium poppy genome and morphinan production.</title>
        <authorList>
            <person name="Guo L."/>
            <person name="Winzer T."/>
            <person name="Yang X."/>
            <person name="Li Y."/>
            <person name="Ning Z."/>
            <person name="He Z."/>
            <person name="Teodor R."/>
            <person name="Lu Y."/>
            <person name="Bowser T.A."/>
            <person name="Graham I.A."/>
            <person name="Ye K."/>
        </authorList>
    </citation>
    <scope>NUCLEOTIDE SEQUENCE [LARGE SCALE GENOMIC DNA]</scope>
    <source>
        <strain evidence="2">cv. HN1</strain>
        <tissue evidence="1">Leaves</tissue>
    </source>
</reference>
<dbReference type="Gramene" id="RZC54819">
    <property type="protein sequence ID" value="RZC54819"/>
    <property type="gene ID" value="C5167_013671"/>
</dbReference>
<dbReference type="EMBL" id="CM010717">
    <property type="protein sequence ID" value="RZC54819.1"/>
    <property type="molecule type" value="Genomic_DNA"/>
</dbReference>
<evidence type="ECO:0000313" key="1">
    <source>
        <dbReference type="EMBL" id="RZC54819.1"/>
    </source>
</evidence>
<protein>
    <submittedName>
        <fullName evidence="1">Uncharacterized protein</fullName>
    </submittedName>
</protein>
<organism evidence="1 2">
    <name type="scientific">Papaver somniferum</name>
    <name type="common">Opium poppy</name>
    <dbReference type="NCBI Taxonomy" id="3469"/>
    <lineage>
        <taxon>Eukaryota</taxon>
        <taxon>Viridiplantae</taxon>
        <taxon>Streptophyta</taxon>
        <taxon>Embryophyta</taxon>
        <taxon>Tracheophyta</taxon>
        <taxon>Spermatophyta</taxon>
        <taxon>Magnoliopsida</taxon>
        <taxon>Ranunculales</taxon>
        <taxon>Papaveraceae</taxon>
        <taxon>Papaveroideae</taxon>
        <taxon>Papaver</taxon>
    </lineage>
</organism>